<evidence type="ECO:0000313" key="5">
    <source>
        <dbReference type="Proteomes" id="UP001550628"/>
    </source>
</evidence>
<dbReference type="EMBL" id="JBEYBF010000002">
    <property type="protein sequence ID" value="MEU1951203.1"/>
    <property type="molecule type" value="Genomic_DNA"/>
</dbReference>
<dbReference type="InterPro" id="IPR003777">
    <property type="entry name" value="XdhC_CoxI"/>
</dbReference>
<feature type="domain" description="XdhC Rossmann" evidence="3">
    <location>
        <begin position="201"/>
        <end position="343"/>
    </location>
</feature>
<feature type="region of interest" description="Disordered" evidence="1">
    <location>
        <begin position="352"/>
        <end position="379"/>
    </location>
</feature>
<feature type="compositionally biased region" description="Basic and acidic residues" evidence="1">
    <location>
        <begin position="369"/>
        <end position="379"/>
    </location>
</feature>
<reference evidence="4 5" key="1">
    <citation type="submission" date="2024-06" db="EMBL/GenBank/DDBJ databases">
        <title>The Natural Products Discovery Center: Release of the First 8490 Sequenced Strains for Exploring Actinobacteria Biosynthetic Diversity.</title>
        <authorList>
            <person name="Kalkreuter E."/>
            <person name="Kautsar S.A."/>
            <person name="Yang D."/>
            <person name="Bader C.D."/>
            <person name="Teijaro C.N."/>
            <person name="Fluegel L."/>
            <person name="Davis C.M."/>
            <person name="Simpson J.R."/>
            <person name="Lauterbach L."/>
            <person name="Steele A.D."/>
            <person name="Gui C."/>
            <person name="Meng S."/>
            <person name="Li G."/>
            <person name="Viehrig K."/>
            <person name="Ye F."/>
            <person name="Su P."/>
            <person name="Kiefer A.F."/>
            <person name="Nichols A."/>
            <person name="Cepeda A.J."/>
            <person name="Yan W."/>
            <person name="Fan B."/>
            <person name="Jiang Y."/>
            <person name="Adhikari A."/>
            <person name="Zheng C.-J."/>
            <person name="Schuster L."/>
            <person name="Cowan T.M."/>
            <person name="Smanski M.J."/>
            <person name="Chevrette M.G."/>
            <person name="De Carvalho L.P.S."/>
            <person name="Shen B."/>
        </authorList>
    </citation>
    <scope>NUCLEOTIDE SEQUENCE [LARGE SCALE GENOMIC DNA]</scope>
    <source>
        <strain evidence="4 5">NPDC019708</strain>
    </source>
</reference>
<accession>A0ABV2WJZ4</accession>
<evidence type="ECO:0000313" key="4">
    <source>
        <dbReference type="EMBL" id="MEU1951203.1"/>
    </source>
</evidence>
<gene>
    <name evidence="4" type="ORF">ABZ510_05020</name>
</gene>
<comment type="caution">
    <text evidence="4">The sequence shown here is derived from an EMBL/GenBank/DDBJ whole genome shotgun (WGS) entry which is preliminary data.</text>
</comment>
<dbReference type="InterPro" id="IPR027051">
    <property type="entry name" value="XdhC_Rossmann_dom"/>
</dbReference>
<protein>
    <submittedName>
        <fullName evidence="4">XdhC/CoxI family protein</fullName>
    </submittedName>
</protein>
<dbReference type="Proteomes" id="UP001550628">
    <property type="component" value="Unassembled WGS sequence"/>
</dbReference>
<feature type="domain" description="XdhC- CoxI" evidence="2">
    <location>
        <begin position="11"/>
        <end position="77"/>
    </location>
</feature>
<organism evidence="4 5">
    <name type="scientific">Nocardia rhamnosiphila</name>
    <dbReference type="NCBI Taxonomy" id="426716"/>
    <lineage>
        <taxon>Bacteria</taxon>
        <taxon>Bacillati</taxon>
        <taxon>Actinomycetota</taxon>
        <taxon>Actinomycetes</taxon>
        <taxon>Mycobacteriales</taxon>
        <taxon>Nocardiaceae</taxon>
        <taxon>Nocardia</taxon>
    </lineage>
</organism>
<dbReference type="GeneID" id="96247013"/>
<dbReference type="PANTHER" id="PTHR30388:SF4">
    <property type="entry name" value="MOLYBDENUM COFACTOR INSERTION CHAPERONE PAOD"/>
    <property type="match status" value="1"/>
</dbReference>
<dbReference type="Pfam" id="PF13478">
    <property type="entry name" value="XdhC_C"/>
    <property type="match status" value="1"/>
</dbReference>
<evidence type="ECO:0000259" key="2">
    <source>
        <dbReference type="Pfam" id="PF02625"/>
    </source>
</evidence>
<sequence length="379" mass="39130">MHEVLNTVARWQAAGIDCALVTIVRSAGSIPRPVGTVMAVARDGTVVGSISGGCIESDVFHLATEVMTTGQATVRRYAVDDAGAGSVALMCGGSMDVLVQRAGPSDIPGLALVADSVAAGRPVATATVVSEGAHLGRSIVTTGTVRSGTCGDPLLDAAVVARATRHLEAGTVTTVQLGESGDCAETALSVLISSIARPPSMLVFGAVDFAHALVRAAKLLGYSVTLCDARPVFATRERFPEADEVVVMWPQDYLKQAAITPSTAICVLTHDPRFDVPALEIALRSDAGYVGAMGSRRTHTDRMERLRAAGVTDAELSRLSSPIGLDLGAATPEETAVSILAEVIALRRGGSGGRLGRSAGPIHPPEPAETNHRDLLDTA</sequence>
<dbReference type="Pfam" id="PF02625">
    <property type="entry name" value="XdhC_CoxI"/>
    <property type="match status" value="1"/>
</dbReference>
<evidence type="ECO:0000256" key="1">
    <source>
        <dbReference type="SAM" id="MobiDB-lite"/>
    </source>
</evidence>
<keyword evidence="5" id="KW-1185">Reference proteome</keyword>
<dbReference type="Gene3D" id="3.40.50.720">
    <property type="entry name" value="NAD(P)-binding Rossmann-like Domain"/>
    <property type="match status" value="1"/>
</dbReference>
<dbReference type="RefSeq" id="WP_030520766.1">
    <property type="nucleotide sequence ID" value="NZ_JBEYBD010000003.1"/>
</dbReference>
<dbReference type="InterPro" id="IPR052698">
    <property type="entry name" value="MoCofactor_Util/Proc"/>
</dbReference>
<name>A0ABV2WJZ4_9NOCA</name>
<proteinExistence type="predicted"/>
<dbReference type="PANTHER" id="PTHR30388">
    <property type="entry name" value="ALDEHYDE OXIDOREDUCTASE MOLYBDENUM COFACTOR ASSEMBLY PROTEIN"/>
    <property type="match status" value="1"/>
</dbReference>
<evidence type="ECO:0000259" key="3">
    <source>
        <dbReference type="Pfam" id="PF13478"/>
    </source>
</evidence>